<reference evidence="1" key="1">
    <citation type="journal article" date="2014" name="Front. Microbiol.">
        <title>High frequency of phylogenetically diverse reductive dehalogenase-homologous genes in deep subseafloor sedimentary metagenomes.</title>
        <authorList>
            <person name="Kawai M."/>
            <person name="Futagami T."/>
            <person name="Toyoda A."/>
            <person name="Takaki Y."/>
            <person name="Nishi S."/>
            <person name="Hori S."/>
            <person name="Arai W."/>
            <person name="Tsubouchi T."/>
            <person name="Morono Y."/>
            <person name="Uchiyama I."/>
            <person name="Ito T."/>
            <person name="Fujiyama A."/>
            <person name="Inagaki F."/>
            <person name="Takami H."/>
        </authorList>
    </citation>
    <scope>NUCLEOTIDE SEQUENCE</scope>
    <source>
        <strain evidence="1">Expedition CK06-06</strain>
    </source>
</reference>
<protein>
    <submittedName>
        <fullName evidence="1">Uncharacterized protein</fullName>
    </submittedName>
</protein>
<accession>X0TF56</accession>
<comment type="caution">
    <text evidence="1">The sequence shown here is derived from an EMBL/GenBank/DDBJ whole genome shotgun (WGS) entry which is preliminary data.</text>
</comment>
<evidence type="ECO:0000313" key="1">
    <source>
        <dbReference type="EMBL" id="GAF85936.1"/>
    </source>
</evidence>
<dbReference type="AlphaFoldDB" id="X0TF56"/>
<organism evidence="1">
    <name type="scientific">marine sediment metagenome</name>
    <dbReference type="NCBI Taxonomy" id="412755"/>
    <lineage>
        <taxon>unclassified sequences</taxon>
        <taxon>metagenomes</taxon>
        <taxon>ecological metagenomes</taxon>
    </lineage>
</organism>
<proteinExistence type="predicted"/>
<sequence length="61" mass="6755">MDIKSIRKVNIKKGDVIVIYADEHIPNIGVARIKGNVKKIFPDNKVVIMDGGLKLSIVKVI</sequence>
<name>X0TF56_9ZZZZ</name>
<gene>
    <name evidence="1" type="ORF">S01H1_30543</name>
</gene>
<dbReference type="EMBL" id="BARS01018805">
    <property type="protein sequence ID" value="GAF85936.1"/>
    <property type="molecule type" value="Genomic_DNA"/>
</dbReference>